<feature type="transmembrane region" description="Helical" evidence="6">
    <location>
        <begin position="226"/>
        <end position="245"/>
    </location>
</feature>
<dbReference type="HOGENOM" id="CLU_028880_2_2_11"/>
<dbReference type="Pfam" id="PF02653">
    <property type="entry name" value="BPD_transp_2"/>
    <property type="match status" value="1"/>
</dbReference>
<evidence type="ECO:0000313" key="7">
    <source>
        <dbReference type="EMBL" id="ADB50456.1"/>
    </source>
</evidence>
<evidence type="ECO:0000256" key="1">
    <source>
        <dbReference type="ARBA" id="ARBA00004651"/>
    </source>
</evidence>
<feature type="transmembrane region" description="Helical" evidence="6">
    <location>
        <begin position="306"/>
        <end position="327"/>
    </location>
</feature>
<feature type="transmembrane region" description="Helical" evidence="6">
    <location>
        <begin position="281"/>
        <end position="300"/>
    </location>
</feature>
<evidence type="ECO:0000256" key="2">
    <source>
        <dbReference type="ARBA" id="ARBA00022475"/>
    </source>
</evidence>
<keyword evidence="8" id="KW-1185">Reference proteome</keyword>
<feature type="transmembrane region" description="Helical" evidence="6">
    <location>
        <begin position="61"/>
        <end position="89"/>
    </location>
</feature>
<protein>
    <submittedName>
        <fullName evidence="7">Inner-membrane translocator</fullName>
    </submittedName>
</protein>
<reference evidence="8" key="2">
    <citation type="submission" date="2010-01" db="EMBL/GenBank/DDBJ databases">
        <title>The complete genome of Conexibacter woesei DSM 14684.</title>
        <authorList>
            <consortium name="US DOE Joint Genome Institute (JGI-PGF)"/>
            <person name="Lucas S."/>
            <person name="Copeland A."/>
            <person name="Lapidus A."/>
            <person name="Glavina del Rio T."/>
            <person name="Dalin E."/>
            <person name="Tice H."/>
            <person name="Bruce D."/>
            <person name="Goodwin L."/>
            <person name="Pitluck S."/>
            <person name="Kyrpides N."/>
            <person name="Mavromatis K."/>
            <person name="Ivanova N."/>
            <person name="Mikhailova N."/>
            <person name="Chertkov O."/>
            <person name="Brettin T."/>
            <person name="Detter J.C."/>
            <person name="Han C."/>
            <person name="Larimer F."/>
            <person name="Land M."/>
            <person name="Hauser L."/>
            <person name="Markowitz V."/>
            <person name="Cheng J.-F."/>
            <person name="Hugenholtz P."/>
            <person name="Woyke T."/>
            <person name="Wu D."/>
            <person name="Pukall R."/>
            <person name="Steenblock K."/>
            <person name="Schneider S."/>
            <person name="Klenk H.-P."/>
            <person name="Eisen J.A."/>
        </authorList>
    </citation>
    <scope>NUCLEOTIDE SEQUENCE [LARGE SCALE GENOMIC DNA]</scope>
    <source>
        <strain evidence="8">DSM 14684 / CIP 108061 / JCM 11494 / NBRC 100937 / ID131577</strain>
    </source>
</reference>
<feature type="transmembrane region" description="Helical" evidence="6">
    <location>
        <begin position="257"/>
        <end position="274"/>
    </location>
</feature>
<dbReference type="Proteomes" id="UP000008229">
    <property type="component" value="Chromosome"/>
</dbReference>
<keyword evidence="4 6" id="KW-1133">Transmembrane helix</keyword>
<accession>D3F484</accession>
<dbReference type="AlphaFoldDB" id="D3F484"/>
<dbReference type="OrthoDB" id="9808136at2"/>
<evidence type="ECO:0000313" key="8">
    <source>
        <dbReference type="Proteomes" id="UP000008229"/>
    </source>
</evidence>
<sequence>MPIADPGAVPSPATRRLPRLSLGRYTGAAVGFVLVFAFLAVTEPIFLTWDNWQNIIRTQSATLAIALGMTVVVISGGIDLSAGSIAAAAGMMLGLTVQAGWSWPMGVLAAIALGVAMGGVNGLLIGRLRVPFFVVTLGTMSVYQSEALLSSGGDTVSLFETASFMSLADLVNGNVGPIPTVGLIVMAMAVAMSLLLRRSTFGRSVFAVGSNEDAARLNGLRVPRTVLGVYVISGVAAAIGGIVLTGRLTSASPVADPNLVLAVIAGVLIGGTAFTGGDGGIFGTVLGVAFLGVIQNGLQLSDISSFWQGTVSGLILIGAVGLGVLGGHHRLRSTLQRLRDGVVREPRSAGDPAQEA</sequence>
<keyword evidence="3 6" id="KW-0812">Transmembrane</keyword>
<gene>
    <name evidence="7" type="ordered locus">Cwoe_2030</name>
</gene>
<organism evidence="7 8">
    <name type="scientific">Conexibacter woesei (strain DSM 14684 / CCUG 47730 / CIP 108061 / JCM 11494 / NBRC 100937 / ID131577)</name>
    <dbReference type="NCBI Taxonomy" id="469383"/>
    <lineage>
        <taxon>Bacteria</taxon>
        <taxon>Bacillati</taxon>
        <taxon>Actinomycetota</taxon>
        <taxon>Thermoleophilia</taxon>
        <taxon>Solirubrobacterales</taxon>
        <taxon>Conexibacteraceae</taxon>
        <taxon>Conexibacter</taxon>
    </lineage>
</organism>
<feature type="transmembrane region" description="Helical" evidence="6">
    <location>
        <begin position="175"/>
        <end position="196"/>
    </location>
</feature>
<evidence type="ECO:0000256" key="3">
    <source>
        <dbReference type="ARBA" id="ARBA00022692"/>
    </source>
</evidence>
<feature type="transmembrane region" description="Helical" evidence="6">
    <location>
        <begin position="130"/>
        <end position="149"/>
    </location>
</feature>
<dbReference type="GO" id="GO:0005886">
    <property type="term" value="C:plasma membrane"/>
    <property type="evidence" value="ECO:0007669"/>
    <property type="project" value="UniProtKB-SubCell"/>
</dbReference>
<dbReference type="KEGG" id="cwo:Cwoe_2030"/>
<comment type="subcellular location">
    <subcellularLocation>
        <location evidence="1">Cell membrane</location>
        <topology evidence="1">Multi-pass membrane protein</topology>
    </subcellularLocation>
</comment>
<feature type="transmembrane region" description="Helical" evidence="6">
    <location>
        <begin position="25"/>
        <end position="49"/>
    </location>
</feature>
<evidence type="ECO:0000256" key="4">
    <source>
        <dbReference type="ARBA" id="ARBA00022989"/>
    </source>
</evidence>
<proteinExistence type="predicted"/>
<feature type="transmembrane region" description="Helical" evidence="6">
    <location>
        <begin position="101"/>
        <end position="123"/>
    </location>
</feature>
<dbReference type="CDD" id="cd06579">
    <property type="entry name" value="TM_PBP1_transp_AraH_like"/>
    <property type="match status" value="1"/>
</dbReference>
<dbReference type="PANTHER" id="PTHR32196">
    <property type="entry name" value="ABC TRANSPORTER PERMEASE PROTEIN YPHD-RELATED-RELATED"/>
    <property type="match status" value="1"/>
</dbReference>
<evidence type="ECO:0000256" key="6">
    <source>
        <dbReference type="SAM" id="Phobius"/>
    </source>
</evidence>
<dbReference type="GO" id="GO:0022857">
    <property type="term" value="F:transmembrane transporter activity"/>
    <property type="evidence" value="ECO:0007669"/>
    <property type="project" value="InterPro"/>
</dbReference>
<dbReference type="eggNOG" id="COG1172">
    <property type="taxonomic scope" value="Bacteria"/>
</dbReference>
<name>D3F484_CONWI</name>
<reference evidence="7 8" key="1">
    <citation type="journal article" date="2010" name="Stand. Genomic Sci.">
        <title>Complete genome sequence of Conexibacter woesei type strain (ID131577).</title>
        <authorList>
            <person name="Pukall R."/>
            <person name="Lapidus A."/>
            <person name="Glavina Del Rio T."/>
            <person name="Copeland A."/>
            <person name="Tice H."/>
            <person name="Cheng J.-F."/>
            <person name="Lucas S."/>
            <person name="Chen F."/>
            <person name="Nolan M."/>
            <person name="Bruce D."/>
            <person name="Goodwin L."/>
            <person name="Pitluck S."/>
            <person name="Mavromatis K."/>
            <person name="Ivanova N."/>
            <person name="Ovchinnikova G."/>
            <person name="Pati A."/>
            <person name="Chen A."/>
            <person name="Palaniappan K."/>
            <person name="Land M."/>
            <person name="Hauser L."/>
            <person name="Chang Y.-J."/>
            <person name="Jeffries C.D."/>
            <person name="Chain P."/>
            <person name="Meincke L."/>
            <person name="Sims D."/>
            <person name="Brettin T."/>
            <person name="Detter J.C."/>
            <person name="Rohde M."/>
            <person name="Goeker M."/>
            <person name="Bristow J."/>
            <person name="Eisen J.A."/>
            <person name="Markowitz V."/>
            <person name="Kyrpides N.C."/>
            <person name="Klenk H.-P."/>
            <person name="Hugenholtz P."/>
        </authorList>
    </citation>
    <scope>NUCLEOTIDE SEQUENCE [LARGE SCALE GENOMIC DNA]</scope>
    <source>
        <strain evidence="8">DSM 14684 / CIP 108061 / JCM 11494 / NBRC 100937 / ID131577</strain>
    </source>
</reference>
<evidence type="ECO:0000256" key="5">
    <source>
        <dbReference type="ARBA" id="ARBA00023136"/>
    </source>
</evidence>
<keyword evidence="2" id="KW-1003">Cell membrane</keyword>
<dbReference type="InterPro" id="IPR001851">
    <property type="entry name" value="ABC_transp_permease"/>
</dbReference>
<keyword evidence="5 6" id="KW-0472">Membrane</keyword>
<dbReference type="EMBL" id="CP001854">
    <property type="protein sequence ID" value="ADB50456.1"/>
    <property type="molecule type" value="Genomic_DNA"/>
</dbReference>
<dbReference type="STRING" id="469383.Cwoe_2030"/>